<sequence length="57" mass="6697">EKQVEKMKKMECGNLASEVTKLHAYAWKTARTHAYAWHTTQWPFPEFRVPCICVDIS</sequence>
<name>A0ABU6QZL5_9FABA</name>
<dbReference type="Proteomes" id="UP001341840">
    <property type="component" value="Unassembled WGS sequence"/>
</dbReference>
<reference evidence="1 2" key="1">
    <citation type="journal article" date="2023" name="Plants (Basel)">
        <title>Bridging the Gap: Combining Genomics and Transcriptomics Approaches to Understand Stylosanthes scabra, an Orphan Legume from the Brazilian Caatinga.</title>
        <authorList>
            <person name="Ferreira-Neto J.R.C."/>
            <person name="da Silva M.D."/>
            <person name="Binneck E."/>
            <person name="de Melo N.F."/>
            <person name="da Silva R.H."/>
            <person name="de Melo A.L.T.M."/>
            <person name="Pandolfi V."/>
            <person name="Bustamante F.O."/>
            <person name="Brasileiro-Vidal A.C."/>
            <person name="Benko-Iseppon A.M."/>
        </authorList>
    </citation>
    <scope>NUCLEOTIDE SEQUENCE [LARGE SCALE GENOMIC DNA]</scope>
    <source>
        <tissue evidence="1">Leaves</tissue>
    </source>
</reference>
<protein>
    <submittedName>
        <fullName evidence="1">Uncharacterized protein</fullName>
    </submittedName>
</protein>
<keyword evidence="2" id="KW-1185">Reference proteome</keyword>
<gene>
    <name evidence="1" type="ORF">PIB30_107909</name>
</gene>
<proteinExistence type="predicted"/>
<dbReference type="EMBL" id="JASCZI010004797">
    <property type="protein sequence ID" value="MED6117213.1"/>
    <property type="molecule type" value="Genomic_DNA"/>
</dbReference>
<accession>A0ABU6QZL5</accession>
<organism evidence="1 2">
    <name type="scientific">Stylosanthes scabra</name>
    <dbReference type="NCBI Taxonomy" id="79078"/>
    <lineage>
        <taxon>Eukaryota</taxon>
        <taxon>Viridiplantae</taxon>
        <taxon>Streptophyta</taxon>
        <taxon>Embryophyta</taxon>
        <taxon>Tracheophyta</taxon>
        <taxon>Spermatophyta</taxon>
        <taxon>Magnoliopsida</taxon>
        <taxon>eudicotyledons</taxon>
        <taxon>Gunneridae</taxon>
        <taxon>Pentapetalae</taxon>
        <taxon>rosids</taxon>
        <taxon>fabids</taxon>
        <taxon>Fabales</taxon>
        <taxon>Fabaceae</taxon>
        <taxon>Papilionoideae</taxon>
        <taxon>50 kb inversion clade</taxon>
        <taxon>dalbergioids sensu lato</taxon>
        <taxon>Dalbergieae</taxon>
        <taxon>Pterocarpus clade</taxon>
        <taxon>Stylosanthes</taxon>
    </lineage>
</organism>
<evidence type="ECO:0000313" key="2">
    <source>
        <dbReference type="Proteomes" id="UP001341840"/>
    </source>
</evidence>
<feature type="non-terminal residue" evidence="1">
    <location>
        <position position="1"/>
    </location>
</feature>
<evidence type="ECO:0000313" key="1">
    <source>
        <dbReference type="EMBL" id="MED6117213.1"/>
    </source>
</evidence>
<comment type="caution">
    <text evidence="1">The sequence shown here is derived from an EMBL/GenBank/DDBJ whole genome shotgun (WGS) entry which is preliminary data.</text>
</comment>